<protein>
    <submittedName>
        <fullName evidence="1">Uncharacterized protein</fullName>
    </submittedName>
</protein>
<sequence>MGREELLEVRVRQLERRKEDVETAAEVLWATKLKEKDRIDARQGKHPRPLVNRDWVLRRNDRVESELGTHRKFVRRWFGPYMVLKAFSTTGTYELRELDGMRLAGRVAAKHLKLFRQRDGKEYELGTTGDGGLSNKEGQEGRG</sequence>
<name>A0A8H7ZS37_9FUNG</name>
<accession>A0A8H7ZS37</accession>
<evidence type="ECO:0000313" key="2">
    <source>
        <dbReference type="Proteomes" id="UP000673691"/>
    </source>
</evidence>
<keyword evidence="2" id="KW-1185">Reference proteome</keyword>
<gene>
    <name evidence="1" type="ORF">BJ554DRAFT_1595</name>
</gene>
<dbReference type="EMBL" id="JAEFCI010008808">
    <property type="protein sequence ID" value="KAG5458224.1"/>
    <property type="molecule type" value="Genomic_DNA"/>
</dbReference>
<dbReference type="OrthoDB" id="2732387at2759"/>
<comment type="caution">
    <text evidence="1">The sequence shown here is derived from an EMBL/GenBank/DDBJ whole genome shotgun (WGS) entry which is preliminary data.</text>
</comment>
<dbReference type="Proteomes" id="UP000673691">
    <property type="component" value="Unassembled WGS sequence"/>
</dbReference>
<dbReference type="AlphaFoldDB" id="A0A8H7ZS37"/>
<proteinExistence type="predicted"/>
<organism evidence="1 2">
    <name type="scientific">Olpidium bornovanus</name>
    <dbReference type="NCBI Taxonomy" id="278681"/>
    <lineage>
        <taxon>Eukaryota</taxon>
        <taxon>Fungi</taxon>
        <taxon>Fungi incertae sedis</taxon>
        <taxon>Olpidiomycota</taxon>
        <taxon>Olpidiomycotina</taxon>
        <taxon>Olpidiomycetes</taxon>
        <taxon>Olpidiales</taxon>
        <taxon>Olpidiaceae</taxon>
        <taxon>Olpidium</taxon>
    </lineage>
</organism>
<evidence type="ECO:0000313" key="1">
    <source>
        <dbReference type="EMBL" id="KAG5458224.1"/>
    </source>
</evidence>
<reference evidence="1 2" key="1">
    <citation type="journal article" name="Sci. Rep.">
        <title>Genome-scale phylogenetic analyses confirm Olpidium as the closest living zoosporic fungus to the non-flagellated, terrestrial fungi.</title>
        <authorList>
            <person name="Chang Y."/>
            <person name="Rochon D."/>
            <person name="Sekimoto S."/>
            <person name="Wang Y."/>
            <person name="Chovatia M."/>
            <person name="Sandor L."/>
            <person name="Salamov A."/>
            <person name="Grigoriev I.V."/>
            <person name="Stajich J.E."/>
            <person name="Spatafora J.W."/>
        </authorList>
    </citation>
    <scope>NUCLEOTIDE SEQUENCE [LARGE SCALE GENOMIC DNA]</scope>
    <source>
        <strain evidence="1">S191</strain>
    </source>
</reference>